<dbReference type="Proteomes" id="UP000181661">
    <property type="component" value="Unassembled WGS sequence"/>
</dbReference>
<dbReference type="EMBL" id="FNTS01000002">
    <property type="protein sequence ID" value="SEE22344.1"/>
    <property type="molecule type" value="Genomic_DNA"/>
</dbReference>
<gene>
    <name evidence="2" type="ORF">BFL40_23090</name>
    <name evidence="3" type="ORF">SAMN04515675_4507</name>
</gene>
<name>A0A1S2UT97_9PSED</name>
<dbReference type="InterPro" id="IPR010546">
    <property type="entry name" value="DUF1120"/>
</dbReference>
<feature type="chain" id="PRO_5010193219" description="DUF1120 domain-containing protein" evidence="1">
    <location>
        <begin position="23"/>
        <end position="207"/>
    </location>
</feature>
<dbReference type="RefSeq" id="WP_071486091.1">
    <property type="nucleotide sequence ID" value="NZ_FNTS01000002.1"/>
</dbReference>
<protein>
    <recommendedName>
        <fullName evidence="6">DUF1120 domain-containing protein</fullName>
    </recommendedName>
</protein>
<evidence type="ECO:0000313" key="4">
    <source>
        <dbReference type="Proteomes" id="UP000181661"/>
    </source>
</evidence>
<evidence type="ECO:0000256" key="1">
    <source>
        <dbReference type="SAM" id="SignalP"/>
    </source>
</evidence>
<dbReference type="Pfam" id="PF06551">
    <property type="entry name" value="DUF1120"/>
    <property type="match status" value="1"/>
</dbReference>
<evidence type="ECO:0000313" key="2">
    <source>
        <dbReference type="EMBL" id="OIN49633.1"/>
    </source>
</evidence>
<dbReference type="AlphaFoldDB" id="A0A1S2UT97"/>
<dbReference type="EMBL" id="MDDR01000037">
    <property type="protein sequence ID" value="OIN49633.1"/>
    <property type="molecule type" value="Genomic_DNA"/>
</dbReference>
<reference evidence="3 5" key="2">
    <citation type="submission" date="2016-10" db="EMBL/GenBank/DDBJ databases">
        <authorList>
            <person name="Varghese N."/>
            <person name="Submissions S."/>
        </authorList>
    </citation>
    <scope>NUCLEOTIDE SEQUENCE [LARGE SCALE GENOMIC DNA]</scope>
    <source>
        <strain evidence="3 5">BS2773</strain>
    </source>
</reference>
<keyword evidence="1" id="KW-0732">Signal</keyword>
<evidence type="ECO:0000313" key="5">
    <source>
        <dbReference type="Proteomes" id="UP000182179"/>
    </source>
</evidence>
<evidence type="ECO:0008006" key="6">
    <source>
        <dbReference type="Google" id="ProtNLM"/>
    </source>
</evidence>
<sequence>MKVPFVVCSAAWLLACTSAAQAASSVDLSVTGVITPSACAPSLSEGGRVDFGKISAKDLALDRTTELPPVTLKLSVNCEARTLFALNGRDNRQGSAHYFQPLYYGLGLVNGNQKLGSYEIGVFNPVSDVPVVPLLSFDHGQTWLMNSFGSYMGHDYWNAFGDSLTPKALQNVTVDLRISTSIAPARNLTLTDEVPLDGSATLDVVYL</sequence>
<dbReference type="Proteomes" id="UP000182179">
    <property type="component" value="Unassembled WGS sequence"/>
</dbReference>
<keyword evidence="5" id="KW-1185">Reference proteome</keyword>
<reference evidence="2 4" key="1">
    <citation type="submission" date="2016-08" db="EMBL/GenBank/DDBJ databases">
        <title>Draft genome sequence of Pseudomonas costantinii LMG 22119, type strain isolated from cultivated mushroom (Agaricus bisporus) sporophores.</title>
        <authorList>
            <person name="Tambong J.T."/>
        </authorList>
    </citation>
    <scope>NUCLEOTIDE SEQUENCE [LARGE SCALE GENOMIC DNA]</scope>
    <source>
        <strain evidence="2 4">LMG 22119</strain>
    </source>
</reference>
<accession>A0A1S2UT97</accession>
<proteinExistence type="predicted"/>
<dbReference type="OrthoDB" id="6602106at2"/>
<feature type="signal peptide" evidence="1">
    <location>
        <begin position="1"/>
        <end position="22"/>
    </location>
</feature>
<dbReference type="PROSITE" id="PS51257">
    <property type="entry name" value="PROKAR_LIPOPROTEIN"/>
    <property type="match status" value="1"/>
</dbReference>
<comment type="caution">
    <text evidence="2">The sequence shown here is derived from an EMBL/GenBank/DDBJ whole genome shotgun (WGS) entry which is preliminary data.</text>
</comment>
<evidence type="ECO:0000313" key="3">
    <source>
        <dbReference type="EMBL" id="SEE22344.1"/>
    </source>
</evidence>
<organism evidence="2 4">
    <name type="scientific">Pseudomonas costantinii</name>
    <dbReference type="NCBI Taxonomy" id="168469"/>
    <lineage>
        <taxon>Bacteria</taxon>
        <taxon>Pseudomonadati</taxon>
        <taxon>Pseudomonadota</taxon>
        <taxon>Gammaproteobacteria</taxon>
        <taxon>Pseudomonadales</taxon>
        <taxon>Pseudomonadaceae</taxon>
        <taxon>Pseudomonas</taxon>
    </lineage>
</organism>